<dbReference type="AlphaFoldDB" id="T1H360"/>
<dbReference type="EMBL" id="CAQQ02159651">
    <property type="status" value="NOT_ANNOTATED_CDS"/>
    <property type="molecule type" value="Genomic_DNA"/>
</dbReference>
<accession>T1H360</accession>
<keyword evidence="1" id="KW-1133">Transmembrane helix</keyword>
<keyword evidence="1" id="KW-0812">Transmembrane</keyword>
<evidence type="ECO:0000313" key="2">
    <source>
        <dbReference type="EnsemblMetazoa" id="MESCA010676-PA"/>
    </source>
</evidence>
<dbReference type="EMBL" id="CAQQ02159652">
    <property type="status" value="NOT_ANNOTATED_CDS"/>
    <property type="molecule type" value="Genomic_DNA"/>
</dbReference>
<sequence>MDLFLMGRKILSKQSCIKTVSLYSWSLYPVCSFCIPMTSVSHIHTTPAHYFHTISALISIGRMVIIGTICALIRLLSESMLALSKTIRPGCIYEV</sequence>
<keyword evidence="1" id="KW-0472">Membrane</keyword>
<reference evidence="2" key="2">
    <citation type="submission" date="2015-06" db="UniProtKB">
        <authorList>
            <consortium name="EnsemblMetazoa"/>
        </authorList>
    </citation>
    <scope>IDENTIFICATION</scope>
</reference>
<evidence type="ECO:0000313" key="3">
    <source>
        <dbReference type="Proteomes" id="UP000015102"/>
    </source>
</evidence>
<proteinExistence type="predicted"/>
<dbReference type="HOGENOM" id="CLU_2375167_0_0_1"/>
<feature type="transmembrane region" description="Helical" evidence="1">
    <location>
        <begin position="50"/>
        <end position="76"/>
    </location>
</feature>
<organism evidence="2 3">
    <name type="scientific">Megaselia scalaris</name>
    <name type="common">Humpbacked fly</name>
    <name type="synonym">Phora scalaris</name>
    <dbReference type="NCBI Taxonomy" id="36166"/>
    <lineage>
        <taxon>Eukaryota</taxon>
        <taxon>Metazoa</taxon>
        <taxon>Ecdysozoa</taxon>
        <taxon>Arthropoda</taxon>
        <taxon>Hexapoda</taxon>
        <taxon>Insecta</taxon>
        <taxon>Pterygota</taxon>
        <taxon>Neoptera</taxon>
        <taxon>Endopterygota</taxon>
        <taxon>Diptera</taxon>
        <taxon>Brachycera</taxon>
        <taxon>Muscomorpha</taxon>
        <taxon>Platypezoidea</taxon>
        <taxon>Phoridae</taxon>
        <taxon>Megaseliini</taxon>
        <taxon>Megaselia</taxon>
    </lineage>
</organism>
<evidence type="ECO:0000256" key="1">
    <source>
        <dbReference type="SAM" id="Phobius"/>
    </source>
</evidence>
<keyword evidence="3" id="KW-1185">Reference proteome</keyword>
<reference evidence="3" key="1">
    <citation type="submission" date="2013-02" db="EMBL/GenBank/DDBJ databases">
        <authorList>
            <person name="Hughes D."/>
        </authorList>
    </citation>
    <scope>NUCLEOTIDE SEQUENCE</scope>
    <source>
        <strain>Durham</strain>
        <strain evidence="3">NC isolate 2 -- Noor lab</strain>
    </source>
</reference>
<protein>
    <submittedName>
        <fullName evidence="2">Uncharacterized protein</fullName>
    </submittedName>
</protein>
<name>T1H360_MEGSC</name>
<dbReference type="EnsemblMetazoa" id="MESCA010676-RA">
    <property type="protein sequence ID" value="MESCA010676-PA"/>
    <property type="gene ID" value="MESCA010676"/>
</dbReference>
<dbReference type="Proteomes" id="UP000015102">
    <property type="component" value="Unassembled WGS sequence"/>
</dbReference>
<dbReference type="EMBL" id="CAQQ02159650">
    <property type="status" value="NOT_ANNOTATED_CDS"/>
    <property type="molecule type" value="Genomic_DNA"/>
</dbReference>
<feature type="transmembrane region" description="Helical" evidence="1">
    <location>
        <begin position="20"/>
        <end position="38"/>
    </location>
</feature>